<feature type="domain" description="SPFH" evidence="1">
    <location>
        <begin position="55"/>
        <end position="265"/>
    </location>
</feature>
<dbReference type="PANTHER" id="PTHR37826">
    <property type="entry name" value="FLOTILLIN BAND_7_5 DOMAIN PROTEIN"/>
    <property type="match status" value="1"/>
</dbReference>
<dbReference type="InterPro" id="IPR033880">
    <property type="entry name" value="SPFH_YdjI"/>
</dbReference>
<evidence type="ECO:0000259" key="1">
    <source>
        <dbReference type="Pfam" id="PF13421"/>
    </source>
</evidence>
<dbReference type="RefSeq" id="WP_009533464.1">
    <property type="nucleotide sequence ID" value="NZ_JH590863.1"/>
</dbReference>
<dbReference type="PANTHER" id="PTHR37826:SF2">
    <property type="entry name" value="ZINC-RIBBON DOMAIN-CONTAINING PROTEIN"/>
    <property type="match status" value="1"/>
</dbReference>
<name>A0AA36Y428_9FIRM</name>
<dbReference type="GeneID" id="86941357"/>
<proteinExistence type="predicted"/>
<evidence type="ECO:0000313" key="2">
    <source>
        <dbReference type="EMBL" id="EHO16086.1"/>
    </source>
</evidence>
<organism evidence="2 3">
    <name type="scientific">Stomatobaculum longum</name>
    <dbReference type="NCBI Taxonomy" id="796942"/>
    <lineage>
        <taxon>Bacteria</taxon>
        <taxon>Bacillati</taxon>
        <taxon>Bacillota</taxon>
        <taxon>Clostridia</taxon>
        <taxon>Lachnospirales</taxon>
        <taxon>Lachnospiraceae</taxon>
        <taxon>Stomatobaculum</taxon>
    </lineage>
</organism>
<comment type="caution">
    <text evidence="2">The sequence shown here is derived from an EMBL/GenBank/DDBJ whole genome shotgun (WGS) entry which is preliminary data.</text>
</comment>
<reference evidence="2 3" key="1">
    <citation type="submission" date="2011-10" db="EMBL/GenBank/DDBJ databases">
        <title>The Genome Sequence of Lachnospiraceae bacterium ACC2.</title>
        <authorList>
            <consortium name="The Broad Institute Genome Sequencing Platform"/>
            <person name="Earl A."/>
            <person name="Ward D."/>
            <person name="Feldgarden M."/>
            <person name="Gevers D."/>
            <person name="Sizova M."/>
            <person name="Hazen A."/>
            <person name="Epstein S."/>
            <person name="Young S.K."/>
            <person name="Zeng Q."/>
            <person name="Gargeya S."/>
            <person name="Fitzgerald M."/>
            <person name="Haas B."/>
            <person name="Abouelleil A."/>
            <person name="Alvarado L."/>
            <person name="Arachchi H.M."/>
            <person name="Berlin A."/>
            <person name="Brown A."/>
            <person name="Chapman S.B."/>
            <person name="Chen Z."/>
            <person name="Dunbar C."/>
            <person name="Freedman E."/>
            <person name="Gearin G."/>
            <person name="Goldberg J."/>
            <person name="Griggs A."/>
            <person name="Gujja S."/>
            <person name="Heiman D."/>
            <person name="Howarth C."/>
            <person name="Larson L."/>
            <person name="Lui A."/>
            <person name="MacDonald P.J.P."/>
            <person name="Montmayeur A."/>
            <person name="Murphy C."/>
            <person name="Neiman D."/>
            <person name="Pearson M."/>
            <person name="Priest M."/>
            <person name="Roberts A."/>
            <person name="Saif S."/>
            <person name="Shea T."/>
            <person name="Shenoy N."/>
            <person name="Sisk P."/>
            <person name="Stolte C."/>
            <person name="Sykes S."/>
            <person name="Wortman J."/>
            <person name="Nusbaum C."/>
            <person name="Birren B."/>
        </authorList>
    </citation>
    <scope>NUCLEOTIDE SEQUENCE [LARGE SCALE GENOMIC DNA]</scope>
    <source>
        <strain evidence="2 3">ACC2</strain>
    </source>
</reference>
<protein>
    <recommendedName>
        <fullName evidence="1">SPFH domain-containing protein</fullName>
    </recommendedName>
</protein>
<sequence length="415" mass="44807">MGLIKAAVSAIGSGLADQWLEFLEADEMGEGTVFTGAKAVRPGKGSNTKGSADYVSNGSRIVVQKNQFMMLVDGGKIVDYTAEEGYYTVNNSSAPSLFNGQFGESLGDAFNRIKFGGVPSGKQQVFFINLQEIKGNRFGTPTPMNYFDTFYNAELFLRAHGHYSIRITNPLQFYAEVIPRDATHLQFSEVAEQYLAEFLQAFQISVNKLSAEGERISFIQSKIKDRLNAEVDAELDEKWGPRGFELVEIGVDGLSYDDQSQELINMRNQGAMLSDATIREGFVQGQIAQGIRSAGENPNGGAVGMMGVGMGMNAGMGFMGQASNTNYQQMQMQQQAQQQAQAQAQAQAAAQAQQMQAASQVAAGGWKCPSCGADNTGKFCTECGAKRPESSAWKCPNCGAENSGKFCTECGNPRP</sequence>
<dbReference type="CDD" id="cd03408">
    <property type="entry name" value="SPFH_like_u1"/>
    <property type="match status" value="1"/>
</dbReference>
<keyword evidence="3" id="KW-1185">Reference proteome</keyword>
<dbReference type="EMBL" id="AGEL01000013">
    <property type="protein sequence ID" value="EHO16086.1"/>
    <property type="molecule type" value="Genomic_DNA"/>
</dbReference>
<accession>A0AA36Y428</accession>
<dbReference type="Pfam" id="PF13421">
    <property type="entry name" value="Band_7_1"/>
    <property type="match status" value="1"/>
</dbReference>
<dbReference type="Proteomes" id="UP000018466">
    <property type="component" value="Unassembled WGS sequence"/>
</dbReference>
<dbReference type="AlphaFoldDB" id="A0AA36Y428"/>
<evidence type="ECO:0000313" key="3">
    <source>
        <dbReference type="Proteomes" id="UP000018466"/>
    </source>
</evidence>
<gene>
    <name evidence="2" type="ORF">HMPREF9623_01632</name>
</gene>